<dbReference type="EMBL" id="JAWDGP010003066">
    <property type="protein sequence ID" value="KAK3777600.1"/>
    <property type="molecule type" value="Genomic_DNA"/>
</dbReference>
<dbReference type="SUPFAM" id="SSF52266">
    <property type="entry name" value="SGNH hydrolase"/>
    <property type="match status" value="1"/>
</dbReference>
<gene>
    <name evidence="1" type="ORF">RRG08_021717</name>
</gene>
<evidence type="ECO:0000313" key="2">
    <source>
        <dbReference type="Proteomes" id="UP001283361"/>
    </source>
</evidence>
<dbReference type="AlphaFoldDB" id="A0AAE1DPK8"/>
<evidence type="ECO:0008006" key="3">
    <source>
        <dbReference type="Google" id="ProtNLM"/>
    </source>
</evidence>
<keyword evidence="2" id="KW-1185">Reference proteome</keyword>
<protein>
    <recommendedName>
        <fullName evidence="3">SGNH domain-containing protein</fullName>
    </recommendedName>
</protein>
<reference evidence="1" key="1">
    <citation type="journal article" date="2023" name="G3 (Bethesda)">
        <title>A reference genome for the long-term kleptoplast-retaining sea slug Elysia crispata morphotype clarki.</title>
        <authorList>
            <person name="Eastman K.E."/>
            <person name="Pendleton A.L."/>
            <person name="Shaikh M.A."/>
            <person name="Suttiyut T."/>
            <person name="Ogas R."/>
            <person name="Tomko P."/>
            <person name="Gavelis G."/>
            <person name="Widhalm J.R."/>
            <person name="Wisecaver J.H."/>
        </authorList>
    </citation>
    <scope>NUCLEOTIDE SEQUENCE</scope>
    <source>
        <strain evidence="1">ECLA1</strain>
    </source>
</reference>
<dbReference type="InterPro" id="IPR036514">
    <property type="entry name" value="SGNH_hydro_sf"/>
</dbReference>
<name>A0AAE1DPK8_9GAST</name>
<accession>A0AAE1DPK8</accession>
<organism evidence="1 2">
    <name type="scientific">Elysia crispata</name>
    <name type="common">lettuce slug</name>
    <dbReference type="NCBI Taxonomy" id="231223"/>
    <lineage>
        <taxon>Eukaryota</taxon>
        <taxon>Metazoa</taxon>
        <taxon>Spiralia</taxon>
        <taxon>Lophotrochozoa</taxon>
        <taxon>Mollusca</taxon>
        <taxon>Gastropoda</taxon>
        <taxon>Heterobranchia</taxon>
        <taxon>Euthyneura</taxon>
        <taxon>Panpulmonata</taxon>
        <taxon>Sacoglossa</taxon>
        <taxon>Placobranchoidea</taxon>
        <taxon>Plakobranchidae</taxon>
        <taxon>Elysia</taxon>
    </lineage>
</organism>
<evidence type="ECO:0000313" key="1">
    <source>
        <dbReference type="EMBL" id="KAK3777600.1"/>
    </source>
</evidence>
<dbReference type="Proteomes" id="UP001283361">
    <property type="component" value="Unassembled WGS sequence"/>
</dbReference>
<sequence length="355" mass="41010">MTNGHWIDLRHRANRKELDKLEYFLHSARQQHFLPYDLQRPDRRCGNITFGGWSGKMNNLLWFRALCDPNGDYPCCYDNHCESRPVTICRCDNCYDLRQQVYAEFASWVPSEPTCQIHHFTGAKDTCLLLRNMTIYIIGDSFLRHLYISLLSLLRSNTSYGPLYQYSPQGMIQACDKNFVYLRMCMKWIDRESRECNKRVKLKFLEYVMADQSTKILEAIQEVQNIPNSMVLIGIGIHDDFNLTSISDKLIYPLLAQLSRSHWPEVVWAGTHAPGLLKSPRIPSQSTDSIAEFNAKTKAIFSAEGIPVFDTFQLTAHTMSYDGVHFGQGVNNMKAQILLNHILEQKGKRIKEKTD</sequence>
<dbReference type="Gene3D" id="3.40.50.1110">
    <property type="entry name" value="SGNH hydrolase"/>
    <property type="match status" value="1"/>
</dbReference>
<proteinExistence type="predicted"/>
<comment type="caution">
    <text evidence="1">The sequence shown here is derived from an EMBL/GenBank/DDBJ whole genome shotgun (WGS) entry which is preliminary data.</text>
</comment>